<protein>
    <recommendedName>
        <fullName evidence="8">Phospholipase A1</fullName>
    </recommendedName>
</protein>
<accession>A0A5J5C0I6</accession>
<dbReference type="PANTHER" id="PTHR31403">
    <property type="entry name" value="PHOSPHOLIPASE A1-IBETA2, CHLOROPLASTIC"/>
    <property type="match status" value="1"/>
</dbReference>
<evidence type="ECO:0000313" key="6">
    <source>
        <dbReference type="EMBL" id="KAA8548729.1"/>
    </source>
</evidence>
<proteinExistence type="inferred from homology"/>
<evidence type="ECO:0000256" key="3">
    <source>
        <dbReference type="ARBA" id="ARBA00022963"/>
    </source>
</evidence>
<keyword evidence="4" id="KW-0443">Lipid metabolism</keyword>
<dbReference type="InterPro" id="IPR029058">
    <property type="entry name" value="AB_hydrolase_fold"/>
</dbReference>
<dbReference type="OrthoDB" id="438440at2759"/>
<organism evidence="6 7">
    <name type="scientific">Nyssa sinensis</name>
    <dbReference type="NCBI Taxonomy" id="561372"/>
    <lineage>
        <taxon>Eukaryota</taxon>
        <taxon>Viridiplantae</taxon>
        <taxon>Streptophyta</taxon>
        <taxon>Embryophyta</taxon>
        <taxon>Tracheophyta</taxon>
        <taxon>Spermatophyta</taxon>
        <taxon>Magnoliopsida</taxon>
        <taxon>eudicotyledons</taxon>
        <taxon>Gunneridae</taxon>
        <taxon>Pentapetalae</taxon>
        <taxon>asterids</taxon>
        <taxon>Cornales</taxon>
        <taxon>Nyssaceae</taxon>
        <taxon>Nyssa</taxon>
    </lineage>
</organism>
<name>A0A5J5C0I6_9ASTE</name>
<dbReference type="PANTHER" id="PTHR31403:SF53">
    <property type="entry name" value="PHOSPHOLIPASE A1-IGAMMA2, CHLOROPLASTIC-LIKE"/>
    <property type="match status" value="1"/>
</dbReference>
<evidence type="ECO:0000313" key="7">
    <source>
        <dbReference type="Proteomes" id="UP000325577"/>
    </source>
</evidence>
<evidence type="ECO:0000256" key="5">
    <source>
        <dbReference type="SAM" id="MobiDB-lite"/>
    </source>
</evidence>
<keyword evidence="3" id="KW-0442">Lipid degradation</keyword>
<keyword evidence="7" id="KW-1185">Reference proteome</keyword>
<evidence type="ECO:0000256" key="4">
    <source>
        <dbReference type="ARBA" id="ARBA00023098"/>
    </source>
</evidence>
<dbReference type="EMBL" id="CM018031">
    <property type="protein sequence ID" value="KAA8548729.1"/>
    <property type="molecule type" value="Genomic_DNA"/>
</dbReference>
<reference evidence="6 7" key="1">
    <citation type="submission" date="2019-09" db="EMBL/GenBank/DDBJ databases">
        <title>A chromosome-level genome assembly of the Chinese tupelo Nyssa sinensis.</title>
        <authorList>
            <person name="Yang X."/>
            <person name="Kang M."/>
            <person name="Yang Y."/>
            <person name="Xiong H."/>
            <person name="Wang M."/>
            <person name="Zhang Z."/>
            <person name="Wang Z."/>
            <person name="Wu H."/>
            <person name="Ma T."/>
            <person name="Liu J."/>
            <person name="Xi Z."/>
        </authorList>
    </citation>
    <scope>NUCLEOTIDE SEQUENCE [LARGE SCALE GENOMIC DNA]</scope>
    <source>
        <strain evidence="6">J267</strain>
        <tissue evidence="6">Leaf</tissue>
    </source>
</reference>
<evidence type="ECO:0008006" key="8">
    <source>
        <dbReference type="Google" id="ProtNLM"/>
    </source>
</evidence>
<dbReference type="Proteomes" id="UP000325577">
    <property type="component" value="Linkage Group LG0"/>
</dbReference>
<feature type="region of interest" description="Disordered" evidence="5">
    <location>
        <begin position="69"/>
        <end position="98"/>
    </location>
</feature>
<gene>
    <name evidence="6" type="ORF">F0562_000413</name>
</gene>
<keyword evidence="2" id="KW-0378">Hydrolase</keyword>
<comment type="similarity">
    <text evidence="1">Belongs to the AB hydrolase superfamily. Lipase family.</text>
</comment>
<feature type="compositionally biased region" description="Basic and acidic residues" evidence="5">
    <location>
        <begin position="82"/>
        <end position="98"/>
    </location>
</feature>
<evidence type="ECO:0000256" key="1">
    <source>
        <dbReference type="ARBA" id="ARBA00010701"/>
    </source>
</evidence>
<dbReference type="AlphaFoldDB" id="A0A5J5C0I6"/>
<sequence>MMAISLSKLVLPFQGPRHNISPSQLISPFKGHWHNMYLLNDPLPSLGRKLQFSRIAIREHAIRTPIKRRVTPENDSSPTVAELEREGKNEYDDEEMSKAKETEQKLVRNLEIDPWYCGSCKIKPSMFFQDLGWTLHRYEVTSYLYATQNANLPQFFTKSLQSNVWSPTENWIGYVAVSNDESSAYLGRRDIAIAWRGAVTSLEWMANPMDILHPISLDKIPSPDPMVKVQSGLPPCLC</sequence>
<dbReference type="GO" id="GO:0016042">
    <property type="term" value="P:lipid catabolic process"/>
    <property type="evidence" value="ECO:0007669"/>
    <property type="project" value="UniProtKB-KW"/>
</dbReference>
<dbReference type="GO" id="GO:0004620">
    <property type="term" value="F:phospholipase activity"/>
    <property type="evidence" value="ECO:0007669"/>
    <property type="project" value="TreeGrafter"/>
</dbReference>
<dbReference type="Gene3D" id="3.40.50.1820">
    <property type="entry name" value="alpha/beta hydrolase"/>
    <property type="match status" value="1"/>
</dbReference>
<evidence type="ECO:0000256" key="2">
    <source>
        <dbReference type="ARBA" id="ARBA00022801"/>
    </source>
</evidence>